<keyword evidence="5" id="KW-0646">Protease inhibitor</keyword>
<keyword evidence="6 18" id="KW-0812">Transmembrane</keyword>
<feature type="domain" description="BPTI/Kunitz inhibitor" evidence="20">
    <location>
        <begin position="76"/>
        <end position="126"/>
    </location>
</feature>
<keyword evidence="13" id="KW-0325">Glycoprotein</keyword>
<keyword evidence="4" id="KW-0963">Cytoplasm</keyword>
<organism evidence="21 22">
    <name type="scientific">Chinchilla lanigera</name>
    <name type="common">Long-tailed chinchilla</name>
    <name type="synonym">Chinchilla villidera</name>
    <dbReference type="NCBI Taxonomy" id="34839"/>
    <lineage>
        <taxon>Eukaryota</taxon>
        <taxon>Metazoa</taxon>
        <taxon>Chordata</taxon>
        <taxon>Craniata</taxon>
        <taxon>Vertebrata</taxon>
        <taxon>Euteleostomi</taxon>
        <taxon>Mammalia</taxon>
        <taxon>Eutheria</taxon>
        <taxon>Euarchontoglires</taxon>
        <taxon>Glires</taxon>
        <taxon>Rodentia</taxon>
        <taxon>Hystricomorpha</taxon>
        <taxon>Chinchillidae</taxon>
        <taxon>Chinchilla</taxon>
    </lineage>
</organism>
<dbReference type="Pfam" id="PF00014">
    <property type="entry name" value="Kunitz_BPTI"/>
    <property type="match status" value="1"/>
</dbReference>
<keyword evidence="8" id="KW-0677">Repeat</keyword>
<evidence type="ECO:0000256" key="9">
    <source>
        <dbReference type="ARBA" id="ARBA00022900"/>
    </source>
</evidence>
<dbReference type="GeneTree" id="ENSGT00940000160348"/>
<evidence type="ECO:0000256" key="18">
    <source>
        <dbReference type="SAM" id="Phobius"/>
    </source>
</evidence>
<proteinExistence type="predicted"/>
<dbReference type="GO" id="GO:0004867">
    <property type="term" value="F:serine-type endopeptidase inhibitor activity"/>
    <property type="evidence" value="ECO:0007669"/>
    <property type="project" value="UniProtKB-KW"/>
</dbReference>
<comment type="subunit">
    <text evidence="14">Interacts with TMPRSS13; the interaction promotes the phosphorylation and cell membrane localization of TMPRSS13.</text>
</comment>
<name>A0A8C2VMV5_CHILA</name>
<keyword evidence="9" id="KW-0722">Serine protease inhibitor</keyword>
<evidence type="ECO:0000256" key="10">
    <source>
        <dbReference type="ARBA" id="ARBA00022989"/>
    </source>
</evidence>
<dbReference type="OrthoDB" id="196393at2759"/>
<evidence type="ECO:0000256" key="3">
    <source>
        <dbReference type="ARBA" id="ARBA00022475"/>
    </source>
</evidence>
<feature type="transmembrane region" description="Helical" evidence="18">
    <location>
        <begin position="141"/>
        <end position="164"/>
    </location>
</feature>
<dbReference type="InterPro" id="IPR020901">
    <property type="entry name" value="Prtase_inh_Kunz-CS"/>
</dbReference>
<keyword evidence="11 18" id="KW-0472">Membrane</keyword>
<feature type="region of interest" description="Disordered" evidence="17">
    <location>
        <begin position="37"/>
        <end position="64"/>
    </location>
</feature>
<dbReference type="PROSITE" id="PS50279">
    <property type="entry name" value="BPTI_KUNITZ_2"/>
    <property type="match status" value="1"/>
</dbReference>
<keyword evidence="12" id="KW-1015">Disulfide bond</keyword>
<evidence type="ECO:0000256" key="7">
    <source>
        <dbReference type="ARBA" id="ARBA00022729"/>
    </source>
</evidence>
<evidence type="ECO:0000256" key="1">
    <source>
        <dbReference type="ARBA" id="ARBA00004251"/>
    </source>
</evidence>
<evidence type="ECO:0000256" key="11">
    <source>
        <dbReference type="ARBA" id="ARBA00023136"/>
    </source>
</evidence>
<evidence type="ECO:0000313" key="21">
    <source>
        <dbReference type="Ensembl" id="ENSCLAP00000016256.1"/>
    </source>
</evidence>
<reference evidence="21" key="2">
    <citation type="submission" date="2025-09" db="UniProtKB">
        <authorList>
            <consortium name="Ensembl"/>
        </authorList>
    </citation>
    <scope>IDENTIFICATION</scope>
</reference>
<keyword evidence="10 18" id="KW-1133">Transmembrane helix</keyword>
<dbReference type="CTD" id="10653"/>
<evidence type="ECO:0000259" key="20">
    <source>
        <dbReference type="PROSITE" id="PS50279"/>
    </source>
</evidence>
<dbReference type="Gene3D" id="4.10.410.10">
    <property type="entry name" value="Pancreatic trypsin inhibitor Kunitz domain"/>
    <property type="match status" value="1"/>
</dbReference>
<feature type="chain" id="PRO_5034489194" description="Kunitz-type protease inhibitor 2" evidence="19">
    <location>
        <begin position="28"/>
        <end position="195"/>
    </location>
</feature>
<evidence type="ECO:0000256" key="13">
    <source>
        <dbReference type="ARBA" id="ARBA00023180"/>
    </source>
</evidence>
<keyword evidence="22" id="KW-1185">Reference proteome</keyword>
<dbReference type="RefSeq" id="XP_005399925.1">
    <property type="nucleotide sequence ID" value="XM_005399868.2"/>
</dbReference>
<dbReference type="Proteomes" id="UP000694398">
    <property type="component" value="Unassembled WGS sequence"/>
</dbReference>
<dbReference type="Ensembl" id="ENSCLAT00000016420.1">
    <property type="protein sequence ID" value="ENSCLAP00000016256.1"/>
    <property type="gene ID" value="ENSCLAG00000011188.1"/>
</dbReference>
<evidence type="ECO:0000256" key="12">
    <source>
        <dbReference type="ARBA" id="ARBA00023157"/>
    </source>
</evidence>
<dbReference type="AlphaFoldDB" id="A0A8C2VMV5"/>
<evidence type="ECO:0000256" key="17">
    <source>
        <dbReference type="SAM" id="MobiDB-lite"/>
    </source>
</evidence>
<evidence type="ECO:0000256" key="4">
    <source>
        <dbReference type="ARBA" id="ARBA00022490"/>
    </source>
</evidence>
<reference evidence="21" key="1">
    <citation type="submission" date="2025-08" db="UniProtKB">
        <authorList>
            <consortium name="Ensembl"/>
        </authorList>
    </citation>
    <scope>IDENTIFICATION</scope>
</reference>
<evidence type="ECO:0000256" key="8">
    <source>
        <dbReference type="ARBA" id="ARBA00022737"/>
    </source>
</evidence>
<feature type="signal peptide" evidence="19">
    <location>
        <begin position="1"/>
        <end position="27"/>
    </location>
</feature>
<evidence type="ECO:0000256" key="15">
    <source>
        <dbReference type="ARBA" id="ARBA00071442"/>
    </source>
</evidence>
<evidence type="ECO:0000256" key="6">
    <source>
        <dbReference type="ARBA" id="ARBA00022692"/>
    </source>
</evidence>
<protein>
    <recommendedName>
        <fullName evidence="15">Kunitz-type protease inhibitor 2</fullName>
    </recommendedName>
    <alternativeName>
        <fullName evidence="16">Hepatocyte growth factor activator inhibitor type 2</fullName>
    </alternativeName>
</protein>
<dbReference type="GeneID" id="102020551"/>
<evidence type="ECO:0000256" key="14">
    <source>
        <dbReference type="ARBA" id="ARBA00061907"/>
    </source>
</evidence>
<dbReference type="FunFam" id="4.10.410.10:FF:000014">
    <property type="entry name" value="Serine peptidase inhibitor, Kunitz type, 2"/>
    <property type="match status" value="1"/>
</dbReference>
<evidence type="ECO:0000256" key="16">
    <source>
        <dbReference type="ARBA" id="ARBA00082650"/>
    </source>
</evidence>
<dbReference type="SMART" id="SM00131">
    <property type="entry name" value="KU"/>
    <property type="match status" value="1"/>
</dbReference>
<sequence length="195" mass="21383">MAQLCGSRRGRALLALLASLLLFGAEATDGDRRIHENTIDHLGTGRSGAESSAPSGSRRQNSDDLSSDIFSYEEYCAAKAVTGPCRAAFTRWYFDTEKNACGVFTYGGCRGNKNSYRSEEACMQRCFVQQLYPALSLGPKAVVMVGLSVMALIVLLAASMVCLIRVIRKRQERALHAVWTTGDDKEQLVKDTYVL</sequence>
<dbReference type="PANTHER" id="PTHR47247">
    <property type="entry name" value="KUNITZ-TYPE PROTEASE INHIBITOR 2"/>
    <property type="match status" value="1"/>
</dbReference>
<evidence type="ECO:0000313" key="22">
    <source>
        <dbReference type="Proteomes" id="UP000694398"/>
    </source>
</evidence>
<keyword evidence="7 19" id="KW-0732">Signal</keyword>
<dbReference type="InterPro" id="IPR036880">
    <property type="entry name" value="Kunitz_BPTI_sf"/>
</dbReference>
<evidence type="ECO:0000256" key="5">
    <source>
        <dbReference type="ARBA" id="ARBA00022690"/>
    </source>
</evidence>
<keyword evidence="3" id="KW-1003">Cell membrane</keyword>
<dbReference type="GO" id="GO:0005886">
    <property type="term" value="C:plasma membrane"/>
    <property type="evidence" value="ECO:0007669"/>
    <property type="project" value="UniProtKB-SubCell"/>
</dbReference>
<dbReference type="PROSITE" id="PS00280">
    <property type="entry name" value="BPTI_KUNITZ_1"/>
    <property type="match status" value="1"/>
</dbReference>
<dbReference type="CDD" id="cd22622">
    <property type="entry name" value="Kunitz_HAI2_2-like"/>
    <property type="match status" value="1"/>
</dbReference>
<dbReference type="InterPro" id="IPR002223">
    <property type="entry name" value="Kunitz_BPTI"/>
</dbReference>
<comment type="subcellular location">
    <subcellularLocation>
        <location evidence="1">Cell membrane</location>
        <topology evidence="1">Single-pass type I membrane protein</topology>
    </subcellularLocation>
    <subcellularLocation>
        <location evidence="2">Cytoplasm</location>
    </subcellularLocation>
</comment>
<gene>
    <name evidence="21" type="primary">SPINT2</name>
</gene>
<evidence type="ECO:0000256" key="2">
    <source>
        <dbReference type="ARBA" id="ARBA00004496"/>
    </source>
</evidence>
<feature type="compositionally biased region" description="Polar residues" evidence="17">
    <location>
        <begin position="49"/>
        <end position="59"/>
    </location>
</feature>
<dbReference type="SUPFAM" id="SSF57362">
    <property type="entry name" value="BPTI-like"/>
    <property type="match status" value="1"/>
</dbReference>
<dbReference type="PANTHER" id="PTHR47247:SF1">
    <property type="entry name" value="KUNITZ-TYPE PROTEASE INHIBITOR 2"/>
    <property type="match status" value="1"/>
</dbReference>
<dbReference type="GO" id="GO:0005737">
    <property type="term" value="C:cytoplasm"/>
    <property type="evidence" value="ECO:0007669"/>
    <property type="project" value="UniProtKB-SubCell"/>
</dbReference>
<evidence type="ECO:0000256" key="19">
    <source>
        <dbReference type="SAM" id="SignalP"/>
    </source>
</evidence>
<dbReference type="PRINTS" id="PR00759">
    <property type="entry name" value="BASICPTASE"/>
</dbReference>
<accession>A0A8C2VMV5</accession>